<organism evidence="2 3">
    <name type="scientific">Arthrobotrys conoides</name>
    <dbReference type="NCBI Taxonomy" id="74498"/>
    <lineage>
        <taxon>Eukaryota</taxon>
        <taxon>Fungi</taxon>
        <taxon>Dikarya</taxon>
        <taxon>Ascomycota</taxon>
        <taxon>Pezizomycotina</taxon>
        <taxon>Orbiliomycetes</taxon>
        <taxon>Orbiliales</taxon>
        <taxon>Orbiliaceae</taxon>
        <taxon>Arthrobotrys</taxon>
    </lineage>
</organism>
<keyword evidence="3" id="KW-1185">Reference proteome</keyword>
<gene>
    <name evidence="2" type="ORF">TWF506_006787</name>
</gene>
<evidence type="ECO:0000313" key="3">
    <source>
        <dbReference type="Proteomes" id="UP001307849"/>
    </source>
</evidence>
<feature type="compositionally biased region" description="Polar residues" evidence="1">
    <location>
        <begin position="50"/>
        <end position="74"/>
    </location>
</feature>
<comment type="caution">
    <text evidence="2">The sequence shown here is derived from an EMBL/GenBank/DDBJ whole genome shotgun (WGS) entry which is preliminary data.</text>
</comment>
<evidence type="ECO:0000313" key="2">
    <source>
        <dbReference type="EMBL" id="KAK6516903.1"/>
    </source>
</evidence>
<proteinExistence type="predicted"/>
<evidence type="ECO:0000256" key="1">
    <source>
        <dbReference type="SAM" id="MobiDB-lite"/>
    </source>
</evidence>
<dbReference type="Proteomes" id="UP001307849">
    <property type="component" value="Unassembled WGS sequence"/>
</dbReference>
<reference evidence="2 3" key="1">
    <citation type="submission" date="2019-10" db="EMBL/GenBank/DDBJ databases">
        <authorList>
            <person name="Palmer J.M."/>
        </authorList>
    </citation>
    <scope>NUCLEOTIDE SEQUENCE [LARGE SCALE GENOMIC DNA]</scope>
    <source>
        <strain evidence="2 3">TWF506</strain>
    </source>
</reference>
<dbReference type="AlphaFoldDB" id="A0AAN8RP83"/>
<accession>A0AAN8RP83</accession>
<feature type="region of interest" description="Disordered" evidence="1">
    <location>
        <begin position="1"/>
        <end position="114"/>
    </location>
</feature>
<name>A0AAN8RP83_9PEZI</name>
<protein>
    <submittedName>
        <fullName evidence="2">Uncharacterized protein</fullName>
    </submittedName>
</protein>
<dbReference type="EMBL" id="JAVHJM010000003">
    <property type="protein sequence ID" value="KAK6516903.1"/>
    <property type="molecule type" value="Genomic_DNA"/>
</dbReference>
<feature type="compositionally biased region" description="Polar residues" evidence="1">
    <location>
        <begin position="84"/>
        <end position="93"/>
    </location>
</feature>
<sequence length="114" mass="12157">MLSFDELAGTLRTTKDRVLQGVARSPTGESLPPNDEGGAITPRRTEAESAPQSSSRGANTQIRLTDESNAPSSSADRRTPSPPNRQQASSHDSILSPIRKIDLSKDNQGDENAS</sequence>
<feature type="compositionally biased region" description="Basic and acidic residues" evidence="1">
    <location>
        <begin position="99"/>
        <end position="108"/>
    </location>
</feature>